<dbReference type="Pfam" id="PF01490">
    <property type="entry name" value="Aa_trans"/>
    <property type="match status" value="1"/>
</dbReference>
<evidence type="ECO:0000256" key="8">
    <source>
        <dbReference type="SAM" id="Phobius"/>
    </source>
</evidence>
<dbReference type="Proteomes" id="UP001465755">
    <property type="component" value="Unassembled WGS sequence"/>
</dbReference>
<evidence type="ECO:0000256" key="5">
    <source>
        <dbReference type="ARBA" id="ARBA00022970"/>
    </source>
</evidence>
<gene>
    <name evidence="10" type="ORF">WJX73_010604</name>
</gene>
<dbReference type="InterPro" id="IPR013057">
    <property type="entry name" value="AA_transpt_TM"/>
</dbReference>
<feature type="transmembrane region" description="Helical" evidence="8">
    <location>
        <begin position="150"/>
        <end position="171"/>
    </location>
</feature>
<keyword evidence="3" id="KW-0813">Transport</keyword>
<feature type="transmembrane region" description="Helical" evidence="8">
    <location>
        <begin position="227"/>
        <end position="245"/>
    </location>
</feature>
<feature type="transmembrane region" description="Helical" evidence="8">
    <location>
        <begin position="266"/>
        <end position="288"/>
    </location>
</feature>
<feature type="transmembrane region" description="Helical" evidence="8">
    <location>
        <begin position="119"/>
        <end position="138"/>
    </location>
</feature>
<accession>A0AAW1P3F1</accession>
<feature type="transmembrane region" description="Helical" evidence="8">
    <location>
        <begin position="361"/>
        <end position="382"/>
    </location>
</feature>
<name>A0AAW1P3F1_9CHLO</name>
<evidence type="ECO:0000256" key="2">
    <source>
        <dbReference type="ARBA" id="ARBA00008066"/>
    </source>
</evidence>
<dbReference type="GO" id="GO:0016020">
    <property type="term" value="C:membrane"/>
    <property type="evidence" value="ECO:0007669"/>
    <property type="project" value="UniProtKB-SubCell"/>
</dbReference>
<evidence type="ECO:0000313" key="11">
    <source>
        <dbReference type="Proteomes" id="UP001465755"/>
    </source>
</evidence>
<protein>
    <recommendedName>
        <fullName evidence="9">Amino acid transporter transmembrane domain-containing protein</fullName>
    </recommendedName>
</protein>
<comment type="similarity">
    <text evidence="2">Belongs to the amino acid/polyamine transporter 2 family.</text>
</comment>
<dbReference type="PANTHER" id="PTHR22950">
    <property type="entry name" value="AMINO ACID TRANSPORTER"/>
    <property type="match status" value="1"/>
</dbReference>
<sequence length="434" mass="45975">MAAHEPHDIRAPLLDPDAEAAEAREPVADSSVQLADKASSSGGAWPLTTAIMVGEMLGVGSLAMPAAFARLGWVAALSVLVAMGAAVAFSGVMFSRLGTLLPGARSFDDLGAAAFGRRGRILAFCTVNVAIFAAPALLHLTCAESLQQIFAHQGLTHTQAILIIAAVILPLSQARHLEHVSWLSLVGTLGMLTALGVACGKLLFMAPRHEPAAPTPSGSTPPSDPEIRHGFYAVLVALMDAVFAFGGQQNWVRYMTGLKKKAHFKYAATAASAIMTAAFIIMGSVGYWRLGTHFDQTQPITSVLPLDAWTPVMNGGLLAHCILAYQIDLNVWAHTALLLVAPRYADPQPPTAPPSDHRRSAMLWLLFSLLGAACCTLIAWVVPFFNTVMGLIAAIGDMSAAFVLPAAFCLVLTRRRMRRPPNLCIARDGSAVAE</sequence>
<evidence type="ECO:0000259" key="9">
    <source>
        <dbReference type="Pfam" id="PF01490"/>
    </source>
</evidence>
<comment type="subcellular location">
    <subcellularLocation>
        <location evidence="1">Membrane</location>
        <topology evidence="1">Multi-pass membrane protein</topology>
    </subcellularLocation>
</comment>
<dbReference type="Gene3D" id="1.20.1740.10">
    <property type="entry name" value="Amino acid/polyamine transporter I"/>
    <property type="match status" value="1"/>
</dbReference>
<proteinExistence type="inferred from homology"/>
<evidence type="ECO:0000256" key="6">
    <source>
        <dbReference type="ARBA" id="ARBA00022989"/>
    </source>
</evidence>
<keyword evidence="11" id="KW-1185">Reference proteome</keyword>
<organism evidence="10 11">
    <name type="scientific">Symbiochloris irregularis</name>
    <dbReference type="NCBI Taxonomy" id="706552"/>
    <lineage>
        <taxon>Eukaryota</taxon>
        <taxon>Viridiplantae</taxon>
        <taxon>Chlorophyta</taxon>
        <taxon>core chlorophytes</taxon>
        <taxon>Trebouxiophyceae</taxon>
        <taxon>Trebouxiales</taxon>
        <taxon>Trebouxiaceae</taxon>
        <taxon>Symbiochloris</taxon>
    </lineage>
</organism>
<reference evidence="10 11" key="1">
    <citation type="journal article" date="2024" name="Nat. Commun.">
        <title>Phylogenomics reveals the evolutionary origins of lichenization in chlorophyte algae.</title>
        <authorList>
            <person name="Puginier C."/>
            <person name="Libourel C."/>
            <person name="Otte J."/>
            <person name="Skaloud P."/>
            <person name="Haon M."/>
            <person name="Grisel S."/>
            <person name="Petersen M."/>
            <person name="Berrin J.G."/>
            <person name="Delaux P.M."/>
            <person name="Dal Grande F."/>
            <person name="Keller J."/>
        </authorList>
    </citation>
    <scope>NUCLEOTIDE SEQUENCE [LARGE SCALE GENOMIC DNA]</scope>
    <source>
        <strain evidence="10 11">SAG 2036</strain>
    </source>
</reference>
<keyword evidence="7 8" id="KW-0472">Membrane</keyword>
<feature type="transmembrane region" description="Helical" evidence="8">
    <location>
        <begin position="388"/>
        <end position="412"/>
    </location>
</feature>
<evidence type="ECO:0000256" key="4">
    <source>
        <dbReference type="ARBA" id="ARBA00022692"/>
    </source>
</evidence>
<evidence type="ECO:0000256" key="1">
    <source>
        <dbReference type="ARBA" id="ARBA00004141"/>
    </source>
</evidence>
<dbReference type="PANTHER" id="PTHR22950:SF458">
    <property type="entry name" value="SODIUM-COUPLED NEUTRAL AMINO ACID TRANSPORTER 11-RELATED"/>
    <property type="match status" value="1"/>
</dbReference>
<dbReference type="EMBL" id="JALJOQ010000061">
    <property type="protein sequence ID" value="KAK9803254.1"/>
    <property type="molecule type" value="Genomic_DNA"/>
</dbReference>
<comment type="caution">
    <text evidence="10">The sequence shown here is derived from an EMBL/GenBank/DDBJ whole genome shotgun (WGS) entry which is preliminary data.</text>
</comment>
<keyword evidence="6 8" id="KW-1133">Transmembrane helix</keyword>
<feature type="domain" description="Amino acid transporter transmembrane" evidence="9">
    <location>
        <begin position="44"/>
        <end position="415"/>
    </location>
</feature>
<feature type="transmembrane region" description="Helical" evidence="8">
    <location>
        <begin position="183"/>
        <end position="207"/>
    </location>
</feature>
<keyword evidence="4 8" id="KW-0812">Transmembrane</keyword>
<feature type="transmembrane region" description="Helical" evidence="8">
    <location>
        <begin position="73"/>
        <end position="98"/>
    </location>
</feature>
<dbReference type="AlphaFoldDB" id="A0AAW1P3F1"/>
<feature type="transmembrane region" description="Helical" evidence="8">
    <location>
        <begin position="44"/>
        <end position="67"/>
    </location>
</feature>
<dbReference type="GO" id="GO:0015179">
    <property type="term" value="F:L-amino acid transmembrane transporter activity"/>
    <property type="evidence" value="ECO:0007669"/>
    <property type="project" value="TreeGrafter"/>
</dbReference>
<evidence type="ECO:0000256" key="7">
    <source>
        <dbReference type="ARBA" id="ARBA00023136"/>
    </source>
</evidence>
<evidence type="ECO:0000256" key="3">
    <source>
        <dbReference type="ARBA" id="ARBA00022448"/>
    </source>
</evidence>
<keyword evidence="5" id="KW-0029">Amino-acid transport</keyword>
<evidence type="ECO:0000313" key="10">
    <source>
        <dbReference type="EMBL" id="KAK9803254.1"/>
    </source>
</evidence>